<organism evidence="2 3">
    <name type="scientific">Halorientalis persicus</name>
    <dbReference type="NCBI Taxonomy" id="1367881"/>
    <lineage>
        <taxon>Archaea</taxon>
        <taxon>Methanobacteriati</taxon>
        <taxon>Methanobacteriota</taxon>
        <taxon>Stenosarchaea group</taxon>
        <taxon>Halobacteria</taxon>
        <taxon>Halobacteriales</taxon>
        <taxon>Haloarculaceae</taxon>
        <taxon>Halorientalis</taxon>
    </lineage>
</organism>
<sequence>MHDTNPPSQNGAETDEKTASQTTAELRTSNHSESMTEEQSMLTRRNALLTIAAGATTALAGCSDTGPGGNSTGDNGSNGLVDGNAINTLETNGYDLVVSLNTSAETNRVRLVDQEDSELSSTSVGAGVGQVSLSYEGYEPGEYSVLAVSGGNVIDEETITFYPELTITEVGAISQDSPDPSEFKRIPESKKDAAIENNRQIWVTIENTGNTAVTVTNMTFIGSEVRDDFQVDAPADRSSSNLMSHMHNDVTADDETTINPGGTFNALSNGDPYGFETCINTSGTVEITVMSKELPDLSVETEYTRSAEAGDWQDEDIAERYKECPGSLEEIDPVTSE</sequence>
<feature type="compositionally biased region" description="Polar residues" evidence="1">
    <location>
        <begin position="1"/>
        <end position="12"/>
    </location>
</feature>
<protein>
    <recommendedName>
        <fullName evidence="4">CARDB domain-containing protein</fullName>
    </recommendedName>
</protein>
<proteinExistence type="predicted"/>
<evidence type="ECO:0008006" key="4">
    <source>
        <dbReference type="Google" id="ProtNLM"/>
    </source>
</evidence>
<name>A0A1H8MIR6_9EURY</name>
<feature type="compositionally biased region" description="Polar residues" evidence="1">
    <location>
        <begin position="19"/>
        <end position="41"/>
    </location>
</feature>
<dbReference type="AlphaFoldDB" id="A0A1H8MIR6"/>
<accession>A0A1H8MIR6</accession>
<feature type="region of interest" description="Disordered" evidence="1">
    <location>
        <begin position="1"/>
        <end position="41"/>
    </location>
</feature>
<reference evidence="3" key="1">
    <citation type="submission" date="2016-10" db="EMBL/GenBank/DDBJ databases">
        <authorList>
            <person name="Varghese N."/>
            <person name="Submissions S."/>
        </authorList>
    </citation>
    <scope>NUCLEOTIDE SEQUENCE [LARGE SCALE GENOMIC DNA]</scope>
    <source>
        <strain evidence="3">IBRC-M 10043</strain>
    </source>
</reference>
<dbReference type="Proteomes" id="UP000198775">
    <property type="component" value="Unassembled WGS sequence"/>
</dbReference>
<evidence type="ECO:0000313" key="3">
    <source>
        <dbReference type="Proteomes" id="UP000198775"/>
    </source>
</evidence>
<evidence type="ECO:0000256" key="1">
    <source>
        <dbReference type="SAM" id="MobiDB-lite"/>
    </source>
</evidence>
<keyword evidence="3" id="KW-1185">Reference proteome</keyword>
<evidence type="ECO:0000313" key="2">
    <source>
        <dbReference type="EMBL" id="SEO17173.1"/>
    </source>
</evidence>
<dbReference type="EMBL" id="FOCX01000009">
    <property type="protein sequence ID" value="SEO17173.1"/>
    <property type="molecule type" value="Genomic_DNA"/>
</dbReference>
<gene>
    <name evidence="2" type="ORF">SAMN05216388_100911</name>
</gene>